<dbReference type="Proteomes" id="UP000238296">
    <property type="component" value="Unassembled WGS sequence"/>
</dbReference>
<evidence type="ECO:0000313" key="2">
    <source>
        <dbReference type="Proteomes" id="UP000238296"/>
    </source>
</evidence>
<dbReference type="AlphaFoldDB" id="A0A2S8BD07"/>
<dbReference type="EMBL" id="PPEA01000774">
    <property type="protein sequence ID" value="PQM44538.1"/>
    <property type="molecule type" value="Genomic_DNA"/>
</dbReference>
<evidence type="ECO:0000313" key="1">
    <source>
        <dbReference type="EMBL" id="PQM44538.1"/>
    </source>
</evidence>
<proteinExistence type="predicted"/>
<name>A0A2S8BD07_9MYCO</name>
<comment type="caution">
    <text evidence="1">The sequence shown here is derived from an EMBL/GenBank/DDBJ whole genome shotgun (WGS) entry which is preliminary data.</text>
</comment>
<protein>
    <recommendedName>
        <fullName evidence="3">Antitoxin</fullName>
    </recommendedName>
</protein>
<sequence>MLSRMRTTVTLDDDVEQLVRRRMAERQVSFKQALNDAIRDGAAGRAEPRRFTTRTANLGVPTVNLDRALQLAADLEDEELIRRQRRGA</sequence>
<evidence type="ECO:0008006" key="3">
    <source>
        <dbReference type="Google" id="ProtNLM"/>
    </source>
</evidence>
<gene>
    <name evidence="1" type="ORF">C1Y40_05301</name>
</gene>
<reference evidence="1 2" key="1">
    <citation type="journal article" date="2017" name="Int. J. Syst. Evol. Microbiol.">
        <title>Mycobacterium talmoniae sp. nov., a slowly growing mycobacterium isolated from human respiratory samples.</title>
        <authorList>
            <person name="Davidson R.M."/>
            <person name="DeGroote M.A."/>
            <person name="Marola J.L."/>
            <person name="Buss S."/>
            <person name="Jones V."/>
            <person name="McNeil M.R."/>
            <person name="Freifeld A.G."/>
            <person name="Elaine Epperson L."/>
            <person name="Hasan N.A."/>
            <person name="Jackson M."/>
            <person name="Iwen P.C."/>
            <person name="Salfinger M."/>
            <person name="Strong M."/>
        </authorList>
    </citation>
    <scope>NUCLEOTIDE SEQUENCE [LARGE SCALE GENOMIC DNA]</scope>
    <source>
        <strain evidence="1 2">ATCC BAA-2683</strain>
    </source>
</reference>
<accession>A0A2S8BD07</accession>
<organism evidence="1 2">
    <name type="scientific">Mycobacterium talmoniae</name>
    <dbReference type="NCBI Taxonomy" id="1858794"/>
    <lineage>
        <taxon>Bacteria</taxon>
        <taxon>Bacillati</taxon>
        <taxon>Actinomycetota</taxon>
        <taxon>Actinomycetes</taxon>
        <taxon>Mycobacteriales</taxon>
        <taxon>Mycobacteriaceae</taxon>
        <taxon>Mycobacterium</taxon>
    </lineage>
</organism>